<dbReference type="EMBL" id="RQVQ01000020">
    <property type="protein sequence ID" value="RRJ90095.1"/>
    <property type="molecule type" value="Genomic_DNA"/>
</dbReference>
<sequence>MEKPNEKVEIKTPPKLFNETQAVINSISEMIDGDFISYWISVNSSIVRDDVIAFYEILKNNRKKDKLYLFIKSSGGSGEASLRIVNLLRKYYKEIVAFIPLDCASAATMLALGADSIKMGPLAYLTAIDTSITHHLSPLDNFNNRVSVSQNELSRVLNLWDSNKNENDTNPFSVIYNHIHPLVIGSVDRATSLSIKLTTDILSYHMKDINEAERISNTLNAEYPSHSYPITIVEAQKIGLNAQELPDEVNTKLFELNQLYSEMAQLAYTDYDEVNYHDNEILKIIEGANAKLFYQKDKDWHYRTEERRWVPMNDESSWRKMELENNEITEKSFYVG</sequence>
<comment type="caution">
    <text evidence="1">The sequence shown here is derived from an EMBL/GenBank/DDBJ whole genome shotgun (WGS) entry which is preliminary data.</text>
</comment>
<gene>
    <name evidence="1" type="ORF">EG240_10115</name>
</gene>
<proteinExistence type="predicted"/>
<dbReference type="AlphaFoldDB" id="A0A3P3W4S0"/>
<dbReference type="PANTHER" id="PTHR35984:SF1">
    <property type="entry name" value="PERIPLASMIC SERINE PROTEASE"/>
    <property type="match status" value="1"/>
</dbReference>
<reference evidence="1 2" key="1">
    <citation type="submission" date="2018-11" db="EMBL/GenBank/DDBJ databases">
        <title>Flavobacterium sp. nov., YIM 102701-2 draft genome.</title>
        <authorList>
            <person name="Li G."/>
            <person name="Jiang Y."/>
        </authorList>
    </citation>
    <scope>NUCLEOTIDE SEQUENCE [LARGE SCALE GENOMIC DNA]</scope>
    <source>
        <strain evidence="1 2">YIM 102701-2</strain>
    </source>
</reference>
<organism evidence="1 2">
    <name type="scientific">Paenimyroides tangerinum</name>
    <dbReference type="NCBI Taxonomy" id="2488728"/>
    <lineage>
        <taxon>Bacteria</taxon>
        <taxon>Pseudomonadati</taxon>
        <taxon>Bacteroidota</taxon>
        <taxon>Flavobacteriia</taxon>
        <taxon>Flavobacteriales</taxon>
        <taxon>Flavobacteriaceae</taxon>
        <taxon>Paenimyroides</taxon>
    </lineage>
</organism>
<dbReference type="Proteomes" id="UP000275719">
    <property type="component" value="Unassembled WGS sequence"/>
</dbReference>
<dbReference type="PANTHER" id="PTHR35984">
    <property type="entry name" value="PERIPLASMIC SERINE PROTEASE"/>
    <property type="match status" value="1"/>
</dbReference>
<dbReference type="GO" id="GO:0016020">
    <property type="term" value="C:membrane"/>
    <property type="evidence" value="ECO:0007669"/>
    <property type="project" value="InterPro"/>
</dbReference>
<evidence type="ECO:0000313" key="1">
    <source>
        <dbReference type="EMBL" id="RRJ90095.1"/>
    </source>
</evidence>
<dbReference type="Gene3D" id="3.90.226.10">
    <property type="entry name" value="2-enoyl-CoA Hydratase, Chain A, domain 1"/>
    <property type="match status" value="1"/>
</dbReference>
<accession>A0A3P3W4S0</accession>
<evidence type="ECO:0008006" key="3">
    <source>
        <dbReference type="Google" id="ProtNLM"/>
    </source>
</evidence>
<dbReference type="InterPro" id="IPR023562">
    <property type="entry name" value="ClpP/TepA"/>
</dbReference>
<keyword evidence="2" id="KW-1185">Reference proteome</keyword>
<evidence type="ECO:0000313" key="2">
    <source>
        <dbReference type="Proteomes" id="UP000275719"/>
    </source>
</evidence>
<name>A0A3P3W4S0_9FLAO</name>
<dbReference type="SUPFAM" id="SSF52096">
    <property type="entry name" value="ClpP/crotonase"/>
    <property type="match status" value="1"/>
</dbReference>
<dbReference type="OrthoDB" id="1493005at2"/>
<dbReference type="Pfam" id="PF00574">
    <property type="entry name" value="CLP_protease"/>
    <property type="match status" value="1"/>
</dbReference>
<protein>
    <recommendedName>
        <fullName evidence="3">Serine dehydrogenase proteinase</fullName>
    </recommendedName>
</protein>
<dbReference type="InterPro" id="IPR029045">
    <property type="entry name" value="ClpP/crotonase-like_dom_sf"/>
</dbReference>
<dbReference type="RefSeq" id="WP_125019282.1">
    <property type="nucleotide sequence ID" value="NZ_RQVQ01000020.1"/>
</dbReference>
<dbReference type="InterPro" id="IPR002825">
    <property type="entry name" value="Pept_S49_ser-pept_pro"/>
</dbReference>